<evidence type="ECO:0000313" key="2">
    <source>
        <dbReference type="Proteomes" id="UP000748756"/>
    </source>
</evidence>
<feature type="non-terminal residue" evidence="1">
    <location>
        <position position="952"/>
    </location>
</feature>
<name>A0A9P5RR61_9FUNG</name>
<accession>A0A9P5RR61</accession>
<keyword evidence="2" id="KW-1185">Reference proteome</keyword>
<protein>
    <submittedName>
        <fullName evidence="1">Uncharacterized protein</fullName>
    </submittedName>
</protein>
<dbReference type="AlphaFoldDB" id="A0A9P5RR61"/>
<dbReference type="OrthoDB" id="2426854at2759"/>
<dbReference type="Proteomes" id="UP000748756">
    <property type="component" value="Unassembled WGS sequence"/>
</dbReference>
<organism evidence="1 2">
    <name type="scientific">Linnemannia schmuckeri</name>
    <dbReference type="NCBI Taxonomy" id="64567"/>
    <lineage>
        <taxon>Eukaryota</taxon>
        <taxon>Fungi</taxon>
        <taxon>Fungi incertae sedis</taxon>
        <taxon>Mucoromycota</taxon>
        <taxon>Mortierellomycotina</taxon>
        <taxon>Mortierellomycetes</taxon>
        <taxon>Mortierellales</taxon>
        <taxon>Mortierellaceae</taxon>
        <taxon>Linnemannia</taxon>
    </lineage>
</organism>
<dbReference type="EMBL" id="JAAAUQ010001495">
    <property type="protein sequence ID" value="KAF9138163.1"/>
    <property type="molecule type" value="Genomic_DNA"/>
</dbReference>
<sequence>QHFVRNCNFLNCITYNSFIHKAYSLQIGSHAAPPDETLRDAVSKIVNEGRLANGIAAIDFNDRSIDVLLQQRRVDCLNALRRGDLNPGNYNDVLILDSNEHSVAAGQLAHYYLRCVEMPSGDAMEMYIRKVLADAHWARPVLQKLPDGNELSLFYIGVRCHSPLRRAEYDQKSKFKTRYRNLTGMDPAPVVTTYVWAGLGQPCASEEAYRQSAVVQDIERNLIAFAGNHLINSGSGGFYYQWEVPTDLNRFLGHFAAYVGTHKDNLTSVTAQQNNSTTVSTLAHHFRQMRDQFTQLGAANVANDSCLQELINENKTIRQLHGYTLSALVSKDITLEGLGGNGYGYIGPYAESGPRLEFRLRELTVRELVRRIPQPSRVSPPPTLQAAPLATPLATPQTTSQASTPLATTSQAMLQPAPQPMPLGSNPIDVFPTTRTNFWACTSQHQDVQLAAMYLSRYLMIVRPLIVISHSSKVLGSFHQDVLAECWRTPASARNFRNFIGTGIASNQRDPGNMAYNPAMSALYAKLSFLAKLVYLAAVPYFLNGLDHLAVVAATPTTTITSTATTTATYAAATPAVTVCIDRFKQMRSQINEYLNCIGLTEALEPTKREIKQKELILFSARAIAYQERQKDELGVDAVLERNLLKLRAAHEARAQNYTAAAGEPQSQVRTVQVDAILAIIHDRASRGILAWLPVIPRMYDPLDPRVRTFLMSRQLGIRFETAARAIKPLALRLSEAGRRALTQAQQAAARTQKPEWFLAMINLAKPNYKYRPSKYYVCHCKDCGPAEFLHYTNLAHYCAKAPNTGAAVTTPSITVNTMVVQAEALAIQATAVEAGPEAMEIYEEPPAHAATEEAQTTTTIVLSAITSMARLQKKRHCFYPHDIFNMLSKQEQEKVLQWIDNPKGTLDKESTNNRSVLPVLAKYRRREFAKCTPAMPILQEIVDSGDDFGQP</sequence>
<evidence type="ECO:0000313" key="1">
    <source>
        <dbReference type="EMBL" id="KAF9138163.1"/>
    </source>
</evidence>
<proteinExistence type="predicted"/>
<gene>
    <name evidence="1" type="ORF">BG015_002471</name>
</gene>
<comment type="caution">
    <text evidence="1">The sequence shown here is derived from an EMBL/GenBank/DDBJ whole genome shotgun (WGS) entry which is preliminary data.</text>
</comment>
<reference evidence="1" key="1">
    <citation type="journal article" date="2020" name="Fungal Divers.">
        <title>Resolving the Mortierellaceae phylogeny through synthesis of multi-gene phylogenetics and phylogenomics.</title>
        <authorList>
            <person name="Vandepol N."/>
            <person name="Liber J."/>
            <person name="Desiro A."/>
            <person name="Na H."/>
            <person name="Kennedy M."/>
            <person name="Barry K."/>
            <person name="Grigoriev I.V."/>
            <person name="Miller A.N."/>
            <person name="O'Donnell K."/>
            <person name="Stajich J.E."/>
            <person name="Bonito G."/>
        </authorList>
    </citation>
    <scope>NUCLEOTIDE SEQUENCE</scope>
    <source>
        <strain evidence="1">NRRL 6426</strain>
    </source>
</reference>